<accession>A0A656DC82</accession>
<dbReference type="RefSeq" id="WP_072150887.1">
    <property type="nucleotide sequence ID" value="NZ_CZVU01000108.1"/>
</dbReference>
<reference evidence="1 2" key="1">
    <citation type="submission" date="2015-11" db="EMBL/GenBank/DDBJ databases">
        <authorList>
            <person name="Varghese N."/>
        </authorList>
    </citation>
    <scope>NUCLEOTIDE SEQUENCE [LARGE SCALE GENOMIC DNA]</scope>
    <source>
        <strain evidence="1 2">JGI-24</strain>
    </source>
</reference>
<dbReference type="EMBL" id="CZVU01000108">
    <property type="protein sequence ID" value="CUT05023.1"/>
    <property type="molecule type" value="Genomic_DNA"/>
</dbReference>
<sequence>MKRWILTIVFIFSLLFGNILLSREPELDGIGMKGDGGSSGKLWTRIDEICQKSTTYYISIGGMLVTVTEVKQGWRTRCISGGNEQCLATGCITN</sequence>
<name>A0A656DC82_KRYT1</name>
<gene>
    <name evidence="1" type="ORF">JGI24_01607</name>
</gene>
<evidence type="ECO:0000313" key="2">
    <source>
        <dbReference type="Proteomes" id="UP000243065"/>
    </source>
</evidence>
<evidence type="ECO:0000313" key="1">
    <source>
        <dbReference type="EMBL" id="CUT05023.1"/>
    </source>
</evidence>
<proteinExistence type="predicted"/>
<protein>
    <submittedName>
        <fullName evidence="1">Uncharacterized protein</fullName>
    </submittedName>
</protein>
<dbReference type="AlphaFoldDB" id="A0A656DC82"/>
<keyword evidence="2" id="KW-1185">Reference proteome</keyword>
<organism evidence="1 2">
    <name type="scientific">Kryptobacter tengchongensis</name>
    <dbReference type="NCBI Taxonomy" id="1643429"/>
    <lineage>
        <taxon>Bacteria</taxon>
        <taxon>Pseudomonadati</taxon>
        <taxon>Candidatus Kryptoniota</taxon>
        <taxon>Candidatus Kryptobacter</taxon>
    </lineage>
</organism>
<dbReference type="Proteomes" id="UP000243065">
    <property type="component" value="Unassembled WGS sequence"/>
</dbReference>